<evidence type="ECO:0000313" key="3">
    <source>
        <dbReference type="EMBL" id="MBB5661496.1"/>
    </source>
</evidence>
<organism evidence="3 4">
    <name type="scientific">Brevundimonas halotolerans</name>
    <dbReference type="NCBI Taxonomy" id="69670"/>
    <lineage>
        <taxon>Bacteria</taxon>
        <taxon>Pseudomonadati</taxon>
        <taxon>Pseudomonadota</taxon>
        <taxon>Alphaproteobacteria</taxon>
        <taxon>Caulobacterales</taxon>
        <taxon>Caulobacteraceae</taxon>
        <taxon>Brevundimonas</taxon>
    </lineage>
</organism>
<feature type="compositionally biased region" description="Gly residues" evidence="1">
    <location>
        <begin position="105"/>
        <end position="128"/>
    </location>
</feature>
<name>A0A7W9A4W1_9CAUL</name>
<dbReference type="AlphaFoldDB" id="A0A7W9A4W1"/>
<evidence type="ECO:0000313" key="4">
    <source>
        <dbReference type="Proteomes" id="UP000548978"/>
    </source>
</evidence>
<reference evidence="3 4" key="1">
    <citation type="submission" date="2020-08" db="EMBL/GenBank/DDBJ databases">
        <title>Genomic Encyclopedia of Type Strains, Phase IV (KMG-IV): sequencing the most valuable type-strain genomes for metagenomic binning, comparative biology and taxonomic classification.</title>
        <authorList>
            <person name="Goeker M."/>
        </authorList>
    </citation>
    <scope>NUCLEOTIDE SEQUENCE [LARGE SCALE GENOMIC DNA]</scope>
    <source>
        <strain evidence="3 4">DSM 24448</strain>
    </source>
</reference>
<feature type="region of interest" description="Disordered" evidence="1">
    <location>
        <begin position="34"/>
        <end position="144"/>
    </location>
</feature>
<dbReference type="Gene3D" id="3.30.1150.10">
    <property type="match status" value="1"/>
</dbReference>
<protein>
    <submittedName>
        <fullName evidence="3">Protein TonB</fullName>
    </submittedName>
</protein>
<dbReference type="SUPFAM" id="SSF74653">
    <property type="entry name" value="TolA/TonB C-terminal domain"/>
    <property type="match status" value="1"/>
</dbReference>
<feature type="compositionally biased region" description="Pro residues" evidence="1">
    <location>
        <begin position="37"/>
        <end position="49"/>
    </location>
</feature>
<dbReference type="Pfam" id="PF03544">
    <property type="entry name" value="TonB_C"/>
    <property type="match status" value="1"/>
</dbReference>
<feature type="compositionally biased region" description="Basic and acidic residues" evidence="1">
    <location>
        <begin position="134"/>
        <end position="144"/>
    </location>
</feature>
<dbReference type="RefSeq" id="WP_206423358.1">
    <property type="nucleotide sequence ID" value="NZ_JACIJB010000011.1"/>
</dbReference>
<evidence type="ECO:0000256" key="1">
    <source>
        <dbReference type="SAM" id="MobiDB-lite"/>
    </source>
</evidence>
<dbReference type="InterPro" id="IPR037682">
    <property type="entry name" value="TonB_C"/>
</dbReference>
<dbReference type="GO" id="GO:0055085">
    <property type="term" value="P:transmembrane transport"/>
    <property type="evidence" value="ECO:0007669"/>
    <property type="project" value="InterPro"/>
</dbReference>
<dbReference type="Proteomes" id="UP000548978">
    <property type="component" value="Unassembled WGS sequence"/>
</dbReference>
<gene>
    <name evidence="3" type="ORF">FHS65_002259</name>
</gene>
<keyword evidence="4" id="KW-1185">Reference proteome</keyword>
<dbReference type="EMBL" id="JACIJB010000011">
    <property type="protein sequence ID" value="MBB5661496.1"/>
    <property type="molecule type" value="Genomic_DNA"/>
</dbReference>
<sequence>MVVALAVHGLVLLAVSRSTPALPEAPLRTIDVFLYSPEPPPPPPPPPAEPAVETGGGAPASPSVVNLPPEPPPEVERELVAPPEPAPEPTPRVGIAPLPTPTPGQGLGGQGTGTGTGTGQGAGPGAGTRTGPRNLREPRPDALRPYHPREALRRGVSGTAVVSCRIRQDTVLDQCRVLSETPPGQGFGAAGIAAAVAEYRFRPGMVDGRPDFDLRAVITIRFGRNAP</sequence>
<comment type="caution">
    <text evidence="3">The sequence shown here is derived from an EMBL/GenBank/DDBJ whole genome shotgun (WGS) entry which is preliminary data.</text>
</comment>
<evidence type="ECO:0000259" key="2">
    <source>
        <dbReference type="Pfam" id="PF03544"/>
    </source>
</evidence>
<proteinExistence type="predicted"/>
<accession>A0A7W9A4W1</accession>
<feature type="domain" description="TonB C-terminal" evidence="2">
    <location>
        <begin position="145"/>
        <end position="222"/>
    </location>
</feature>